<feature type="region of interest" description="Disordered" evidence="2">
    <location>
        <begin position="1"/>
        <end position="23"/>
    </location>
</feature>
<dbReference type="GeneID" id="70239480"/>
<dbReference type="GO" id="GO:0003968">
    <property type="term" value="F:RNA-directed RNA polymerase activity"/>
    <property type="evidence" value="ECO:0007669"/>
    <property type="project" value="UniProtKB-KW"/>
</dbReference>
<sequence length="1337" mass="153123">MSAVPMPRPRSSPAPVTPQSSAGKVLEKEIESLNNDFELRIPNPKFRSPGSQSRGNRSIEEQCHIWLKELFWKDRTAFDRSLSDFREQINTNIKDARDNHWVHKPNQDSSTIPSRDNFLRTDDYRRVSDSDRQHRVEVLWNTLRSELWILRDGVDPSQDSQALCRPRNLANGPSRPSDSSNQHPTEVPTPQPKRKSDHDEEVFHTAPNSPTLPTESEYRSLGNLDEYKDPNWDEPYINSHIMEATDGLNMVDQRTMKSKKRQSKITDHMLITKLSRTTESKQPTIDFQKISTSQTGNTFTHNTSFATTVDSIFEPPNQRDPETSFATDITDQLDEALTETDSVEGVMQSAEFSTMLKSIEEQNPASLGTENEQVDIKQNILNKLLQHGPFSKKKTFSAKVPLRAKYELERVRIEWNVDPMQILAGDKPHEQYAGFWNWLGDLGQRLSKKLPEKPSQRAWNSAIDRFQGDRHSEVVVMTGALDWCTKGEPGIFKIRLNPLKMERTCRFHRRFGSDRFLSITIPAPSQSSRHLPDSQSFFCDTITKWLSHYDHFLLGRVWRAFFIDDYKNKNKSKNGEPRFRVDFFAVDGTDFRKLPSPTLSPSGENSHSHTPMTIEQLVDWHIPRSHNQHQTDCKLFNRISLGLSKTWATSVLRPDQIRKLHDTPGQPVMNDGCALMSRPLARAICVELGIDGNTPSCFQGRIAGAKGLWMVDSDQTGDSSWIQISDSQLKIKPHPNDFFGFVDDEKVTFEVTGWAKPLRSSELNAQLLEVLNHRGLPRNRISELARNAISDLYMEFKTVVEKDSIPLARALIQKIRPIPEDGFSRNGIRRIDEWIIQNTETVIRLLEAGFSPRNFIPLRNRLRICLSDTLNRYVNECHIPVPLSTYAYCLADPYGVLEEDEIHFGFSSQWKDCPDFEDAMVDGVDVLVGRTPAHCPWDIQRREAVWKHQLRHFKDVIVFPTKGDTPLASLLSGGDYDGDRPWICWDQGIVQSFMNTTPPPETPKRETFGLISHARSMADINSIEDFLEGTFRFNLTMSNLGRCTVEHDKLVYEEPEGINSPKALELAVLLSYLVDSKKAGLQLTDEAWKQYRKKISPRERRTPAYKDADAKTGKPGNINDFVRFEVAYHERERVLTEFNALCQSVGEEMRDEDLVRPWKTVLTRAEREKNEEANPTLYTALKFLETQISKANHNWAAGCSLDMSISDKVQLAARQLSWIRPPDITHPLGHTWHNSEYEWRTLLASGAYRLYWRSKFPLYAAGETLCWIKTGKEPARLVRDNVYVSMKVNSKAARRLADAEIDDASDVELDNEDSEFDQESVIDALLSLDNDSRLGLR</sequence>
<accession>A0AAD4KV38</accession>
<comment type="catalytic activity">
    <reaction evidence="1">
        <text>RNA(n) + a ribonucleoside 5'-triphosphate = RNA(n+1) + diphosphate</text>
        <dbReference type="Rhea" id="RHEA:21248"/>
        <dbReference type="Rhea" id="RHEA-COMP:14527"/>
        <dbReference type="Rhea" id="RHEA-COMP:17342"/>
        <dbReference type="ChEBI" id="CHEBI:33019"/>
        <dbReference type="ChEBI" id="CHEBI:61557"/>
        <dbReference type="ChEBI" id="CHEBI:140395"/>
        <dbReference type="EC" id="2.7.7.48"/>
    </reaction>
</comment>
<dbReference type="EMBL" id="JAJTJA010000003">
    <property type="protein sequence ID" value="KAH8701788.1"/>
    <property type="molecule type" value="Genomic_DNA"/>
</dbReference>
<evidence type="ECO:0000313" key="4">
    <source>
        <dbReference type="EMBL" id="KAH8701788.1"/>
    </source>
</evidence>
<feature type="domain" description="RDRP core" evidence="3">
    <location>
        <begin position="493"/>
        <end position="1114"/>
    </location>
</feature>
<dbReference type="InterPro" id="IPR007855">
    <property type="entry name" value="RDRP"/>
</dbReference>
<keyword evidence="1" id="KW-0808">Transferase</keyword>
<feature type="compositionally biased region" description="Basic and acidic residues" evidence="2">
    <location>
        <begin position="194"/>
        <end position="203"/>
    </location>
</feature>
<feature type="region of interest" description="Disordered" evidence="2">
    <location>
        <begin position="156"/>
        <end position="217"/>
    </location>
</feature>
<keyword evidence="5" id="KW-1185">Reference proteome</keyword>
<comment type="caution">
    <text evidence="4">The sequence shown here is derived from an EMBL/GenBank/DDBJ whole genome shotgun (WGS) entry which is preliminary data.</text>
</comment>
<evidence type="ECO:0000256" key="2">
    <source>
        <dbReference type="SAM" id="MobiDB-lite"/>
    </source>
</evidence>
<keyword evidence="1" id="KW-0694">RNA-binding</keyword>
<dbReference type="Pfam" id="PF05183">
    <property type="entry name" value="RdRP"/>
    <property type="match status" value="1"/>
</dbReference>
<evidence type="ECO:0000259" key="3">
    <source>
        <dbReference type="Pfam" id="PF05183"/>
    </source>
</evidence>
<evidence type="ECO:0000256" key="1">
    <source>
        <dbReference type="RuleBase" id="RU363098"/>
    </source>
</evidence>
<dbReference type="RefSeq" id="XP_046075164.1">
    <property type="nucleotide sequence ID" value="XM_046209193.1"/>
</dbReference>
<gene>
    <name evidence="4" type="ORF">BGW36DRAFT_105470</name>
</gene>
<evidence type="ECO:0000313" key="5">
    <source>
        <dbReference type="Proteomes" id="UP001201262"/>
    </source>
</evidence>
<dbReference type="EC" id="2.7.7.48" evidence="1"/>
<dbReference type="GO" id="GO:0031380">
    <property type="term" value="C:nuclear RNA-directed RNA polymerase complex"/>
    <property type="evidence" value="ECO:0007669"/>
    <property type="project" value="TreeGrafter"/>
</dbReference>
<dbReference type="PANTHER" id="PTHR23079">
    <property type="entry name" value="RNA-DEPENDENT RNA POLYMERASE"/>
    <property type="match status" value="1"/>
</dbReference>
<proteinExistence type="inferred from homology"/>
<dbReference type="GO" id="GO:0030422">
    <property type="term" value="P:siRNA processing"/>
    <property type="evidence" value="ECO:0007669"/>
    <property type="project" value="TreeGrafter"/>
</dbReference>
<keyword evidence="1" id="KW-0548">Nucleotidyltransferase</keyword>
<dbReference type="InterPro" id="IPR057596">
    <property type="entry name" value="RDRP_core"/>
</dbReference>
<feature type="compositionally biased region" description="Polar residues" evidence="2">
    <location>
        <begin position="174"/>
        <end position="184"/>
    </location>
</feature>
<feature type="compositionally biased region" description="Pro residues" evidence="2">
    <location>
        <begin position="1"/>
        <end position="16"/>
    </location>
</feature>
<name>A0AAD4KV38_9EURO</name>
<feature type="region of interest" description="Disordered" evidence="2">
    <location>
        <begin position="98"/>
        <end position="117"/>
    </location>
</feature>
<dbReference type="Gene3D" id="1.10.8.790">
    <property type="entry name" value="RNA-dependent RNA polymerase, slab domain, helical subdomain-like"/>
    <property type="match status" value="1"/>
</dbReference>
<protein>
    <recommendedName>
        <fullName evidence="1">RNA-dependent RNA polymerase</fullName>
        <ecNumber evidence="1">2.7.7.48</ecNumber>
    </recommendedName>
</protein>
<comment type="similarity">
    <text evidence="1">Belongs to the RdRP family.</text>
</comment>
<dbReference type="Proteomes" id="UP001201262">
    <property type="component" value="Unassembled WGS sequence"/>
</dbReference>
<organism evidence="4 5">
    <name type="scientific">Talaromyces proteolyticus</name>
    <dbReference type="NCBI Taxonomy" id="1131652"/>
    <lineage>
        <taxon>Eukaryota</taxon>
        <taxon>Fungi</taxon>
        <taxon>Dikarya</taxon>
        <taxon>Ascomycota</taxon>
        <taxon>Pezizomycotina</taxon>
        <taxon>Eurotiomycetes</taxon>
        <taxon>Eurotiomycetidae</taxon>
        <taxon>Eurotiales</taxon>
        <taxon>Trichocomaceae</taxon>
        <taxon>Talaromyces</taxon>
        <taxon>Talaromyces sect. Bacilispori</taxon>
    </lineage>
</organism>
<reference evidence="4" key="1">
    <citation type="submission" date="2021-12" db="EMBL/GenBank/DDBJ databases">
        <title>Convergent genome expansion in fungi linked to evolution of root-endophyte symbiosis.</title>
        <authorList>
            <consortium name="DOE Joint Genome Institute"/>
            <person name="Ke Y.-H."/>
            <person name="Bonito G."/>
            <person name="Liao H.-L."/>
            <person name="Looney B."/>
            <person name="Rojas-Flechas A."/>
            <person name="Nash J."/>
            <person name="Hameed K."/>
            <person name="Schadt C."/>
            <person name="Martin F."/>
            <person name="Crous P.W."/>
            <person name="Miettinen O."/>
            <person name="Magnuson J.K."/>
            <person name="Labbe J."/>
            <person name="Jacobson D."/>
            <person name="Doktycz M.J."/>
            <person name="Veneault-Fourrey C."/>
            <person name="Kuo A."/>
            <person name="Mondo S."/>
            <person name="Calhoun S."/>
            <person name="Riley R."/>
            <person name="Ohm R."/>
            <person name="LaButti K."/>
            <person name="Andreopoulos B."/>
            <person name="Pangilinan J."/>
            <person name="Nolan M."/>
            <person name="Tritt A."/>
            <person name="Clum A."/>
            <person name="Lipzen A."/>
            <person name="Daum C."/>
            <person name="Barry K."/>
            <person name="Grigoriev I.V."/>
            <person name="Vilgalys R."/>
        </authorList>
    </citation>
    <scope>NUCLEOTIDE SEQUENCE</scope>
    <source>
        <strain evidence="4">PMI_201</strain>
    </source>
</reference>
<dbReference type="PANTHER" id="PTHR23079:SF14">
    <property type="entry name" value="RNA-DEPENDENT RNA POLYMERASE"/>
    <property type="match status" value="1"/>
</dbReference>
<dbReference type="GO" id="GO:0003723">
    <property type="term" value="F:RNA binding"/>
    <property type="evidence" value="ECO:0007669"/>
    <property type="project" value="UniProtKB-KW"/>
</dbReference>
<keyword evidence="1 4" id="KW-0696">RNA-directed RNA polymerase</keyword>